<sequence length="354" mass="38891">MKRDPPAAAEPAPVPGAPATARAAGLRYVSGDQPGISRKRSSKGFRYVDAGGKPVRDPDTLARIRALAIPPAWEQVWICPHANGHLQATGRDARGRKQYRYHARWRSVRDEVKYERMLAFGQALPAIRAAVDAALSLPGLPREKVLATVVHLLQVTKMRIGNEEYARDNQSFGLTTLRNRHVRIDGSAIAFQFRGKSGIMHKVTVSDRRLARIIQRARELPGQELFQYLGDDGATHSIDSADVNDYLRAISGEDYTAKDFRTWHGTVLTALALTQFEKFDSETQAKKNIVRAIETVAQQLGNTPSICRKCYIHPAVLAAYLDGAELGTVPSPAASALAPEEAAVLALLQPRLPH</sequence>
<evidence type="ECO:0000313" key="10">
    <source>
        <dbReference type="EMBL" id="MYN06350.1"/>
    </source>
</evidence>
<keyword evidence="6 10" id="KW-0413">Isomerase</keyword>
<evidence type="ECO:0000256" key="4">
    <source>
        <dbReference type="ARBA" id="ARBA00023029"/>
    </source>
</evidence>
<dbReference type="GO" id="GO:0003917">
    <property type="term" value="F:DNA topoisomerase type I (single strand cut, ATP-independent) activity"/>
    <property type="evidence" value="ECO:0007669"/>
    <property type="project" value="UniProtKB-EC"/>
</dbReference>
<dbReference type="Gene3D" id="1.10.132.120">
    <property type="match status" value="1"/>
</dbReference>
<comment type="catalytic activity">
    <reaction evidence="1">
        <text>ATP-independent breakage of single-stranded DNA, followed by passage and rejoining.</text>
        <dbReference type="EC" id="5.6.2.1"/>
    </reaction>
</comment>
<dbReference type="InterPro" id="IPR013500">
    <property type="entry name" value="TopoI_cat_euk"/>
</dbReference>
<keyword evidence="4" id="KW-0799">Topoisomerase</keyword>
<comment type="caution">
    <text evidence="10">The sequence shown here is derived from an EMBL/GenBank/DDBJ whole genome shotgun (WGS) entry which is preliminary data.</text>
</comment>
<dbReference type="Gene3D" id="3.90.15.10">
    <property type="entry name" value="Topoisomerase I, Chain A, domain 3"/>
    <property type="match status" value="1"/>
</dbReference>
<organism evidence="10 11">
    <name type="scientific">Pseudoduganella aquatica</name>
    <dbReference type="NCBI Taxonomy" id="2660641"/>
    <lineage>
        <taxon>Bacteria</taxon>
        <taxon>Pseudomonadati</taxon>
        <taxon>Pseudomonadota</taxon>
        <taxon>Betaproteobacteria</taxon>
        <taxon>Burkholderiales</taxon>
        <taxon>Oxalobacteraceae</taxon>
        <taxon>Telluria group</taxon>
        <taxon>Pseudoduganella</taxon>
    </lineage>
</organism>
<keyword evidence="11" id="KW-1185">Reference proteome</keyword>
<dbReference type="Gene3D" id="3.30.66.10">
    <property type="entry name" value="DNA topoisomerase I domain"/>
    <property type="match status" value="1"/>
</dbReference>
<evidence type="ECO:0000259" key="8">
    <source>
        <dbReference type="Pfam" id="PF01028"/>
    </source>
</evidence>
<proteinExistence type="inferred from homology"/>
<evidence type="ECO:0000256" key="1">
    <source>
        <dbReference type="ARBA" id="ARBA00000213"/>
    </source>
</evidence>
<dbReference type="InterPro" id="IPR049331">
    <property type="entry name" value="Top1B_N_bact"/>
</dbReference>
<protein>
    <recommendedName>
        <fullName evidence="3">DNA topoisomerase</fullName>
        <ecNumber evidence="3">5.6.2.1</ecNumber>
    </recommendedName>
</protein>
<reference evidence="10 11" key="1">
    <citation type="submission" date="2019-12" db="EMBL/GenBank/DDBJ databases">
        <title>Novel species isolated from a subtropical stream in China.</title>
        <authorList>
            <person name="Lu H."/>
        </authorList>
    </citation>
    <scope>NUCLEOTIDE SEQUENCE [LARGE SCALE GENOMIC DNA]</scope>
    <source>
        <strain evidence="10 11">FT127W</strain>
    </source>
</reference>
<dbReference type="GO" id="GO:0003677">
    <property type="term" value="F:DNA binding"/>
    <property type="evidence" value="ECO:0007669"/>
    <property type="project" value="UniProtKB-KW"/>
</dbReference>
<feature type="domain" description="DNA topoisomerase IB N-terminal" evidence="9">
    <location>
        <begin position="44"/>
        <end position="92"/>
    </location>
</feature>
<evidence type="ECO:0000256" key="2">
    <source>
        <dbReference type="ARBA" id="ARBA00006645"/>
    </source>
</evidence>
<dbReference type="InterPro" id="IPR001631">
    <property type="entry name" value="TopoI"/>
</dbReference>
<dbReference type="PROSITE" id="PS52038">
    <property type="entry name" value="TOPO_IB_2"/>
    <property type="match status" value="1"/>
</dbReference>
<dbReference type="AlphaFoldDB" id="A0A7X4H9U4"/>
<evidence type="ECO:0000256" key="7">
    <source>
        <dbReference type="SAM" id="MobiDB-lite"/>
    </source>
</evidence>
<keyword evidence="5" id="KW-0238">DNA-binding</keyword>
<dbReference type="PRINTS" id="PR00416">
    <property type="entry name" value="EUTPISMRASEI"/>
</dbReference>
<evidence type="ECO:0000256" key="3">
    <source>
        <dbReference type="ARBA" id="ARBA00012891"/>
    </source>
</evidence>
<evidence type="ECO:0000256" key="6">
    <source>
        <dbReference type="ARBA" id="ARBA00023235"/>
    </source>
</evidence>
<dbReference type="Pfam" id="PF01028">
    <property type="entry name" value="Topoisom_I"/>
    <property type="match status" value="1"/>
</dbReference>
<evidence type="ECO:0000256" key="5">
    <source>
        <dbReference type="ARBA" id="ARBA00023125"/>
    </source>
</evidence>
<gene>
    <name evidence="10" type="ORF">GTP77_03280</name>
</gene>
<dbReference type="EMBL" id="WWCU01000002">
    <property type="protein sequence ID" value="MYN06350.1"/>
    <property type="molecule type" value="Genomic_DNA"/>
</dbReference>
<dbReference type="InterPro" id="IPR011010">
    <property type="entry name" value="DNA_brk_join_enz"/>
</dbReference>
<comment type="similarity">
    <text evidence="2">Belongs to the type IB topoisomerase family.</text>
</comment>
<feature type="domain" description="DNA topoisomerase I catalytic core eukaryotic-type" evidence="8">
    <location>
        <begin position="104"/>
        <end position="318"/>
    </location>
</feature>
<accession>A0A7X4H9U4</accession>
<feature type="region of interest" description="Disordered" evidence="7">
    <location>
        <begin position="1"/>
        <end position="20"/>
    </location>
</feature>
<dbReference type="InterPro" id="IPR035447">
    <property type="entry name" value="DNA_topo_I_N_sf"/>
</dbReference>
<dbReference type="GO" id="GO:0006265">
    <property type="term" value="P:DNA topological change"/>
    <property type="evidence" value="ECO:0007669"/>
    <property type="project" value="InterPro"/>
</dbReference>
<evidence type="ECO:0000313" key="11">
    <source>
        <dbReference type="Proteomes" id="UP000450676"/>
    </source>
</evidence>
<dbReference type="RefSeq" id="WP_161070724.1">
    <property type="nucleotide sequence ID" value="NZ_WWCU01000002.1"/>
</dbReference>
<dbReference type="Proteomes" id="UP000450676">
    <property type="component" value="Unassembled WGS sequence"/>
</dbReference>
<name>A0A7X4H9U4_9BURK</name>
<dbReference type="SUPFAM" id="SSF55869">
    <property type="entry name" value="DNA topoisomerase I domain"/>
    <property type="match status" value="1"/>
</dbReference>
<dbReference type="EC" id="5.6.2.1" evidence="3"/>
<dbReference type="SUPFAM" id="SSF56349">
    <property type="entry name" value="DNA breaking-rejoining enzymes"/>
    <property type="match status" value="1"/>
</dbReference>
<dbReference type="InterPro" id="IPR014711">
    <property type="entry name" value="TopoI_cat_a-hlx-sub_euk"/>
</dbReference>
<dbReference type="Pfam" id="PF21338">
    <property type="entry name" value="Top1B_N_bact"/>
    <property type="match status" value="1"/>
</dbReference>
<evidence type="ECO:0000259" key="9">
    <source>
        <dbReference type="Pfam" id="PF21338"/>
    </source>
</evidence>